<reference evidence="10" key="1">
    <citation type="submission" date="2023-04" db="EMBL/GenBank/DDBJ databases">
        <authorList>
            <person name="Vijverberg K."/>
            <person name="Xiong W."/>
            <person name="Schranz E."/>
        </authorList>
    </citation>
    <scope>NUCLEOTIDE SEQUENCE</scope>
</reference>
<dbReference type="AlphaFoldDB" id="A0AA35VW95"/>
<evidence type="ECO:0000256" key="6">
    <source>
        <dbReference type="ARBA" id="ARBA00023242"/>
    </source>
</evidence>
<organism evidence="10 11">
    <name type="scientific">Lactuca saligna</name>
    <name type="common">Willowleaf lettuce</name>
    <dbReference type="NCBI Taxonomy" id="75948"/>
    <lineage>
        <taxon>Eukaryota</taxon>
        <taxon>Viridiplantae</taxon>
        <taxon>Streptophyta</taxon>
        <taxon>Embryophyta</taxon>
        <taxon>Tracheophyta</taxon>
        <taxon>Spermatophyta</taxon>
        <taxon>Magnoliopsida</taxon>
        <taxon>eudicotyledons</taxon>
        <taxon>Gunneridae</taxon>
        <taxon>Pentapetalae</taxon>
        <taxon>asterids</taxon>
        <taxon>campanulids</taxon>
        <taxon>Asterales</taxon>
        <taxon>Asteraceae</taxon>
        <taxon>Cichorioideae</taxon>
        <taxon>Cichorieae</taxon>
        <taxon>Lactucinae</taxon>
        <taxon>Lactuca</taxon>
    </lineage>
</organism>
<evidence type="ECO:0000256" key="7">
    <source>
        <dbReference type="PROSITE-ProRule" id="PRU00027"/>
    </source>
</evidence>
<evidence type="ECO:0000313" key="10">
    <source>
        <dbReference type="EMBL" id="CAI9269502.1"/>
    </source>
</evidence>
<protein>
    <recommendedName>
        <fullName evidence="9">BED-type domain-containing protein</fullName>
    </recommendedName>
</protein>
<dbReference type="PANTHER" id="PTHR32166:SF123">
    <property type="entry name" value="BED-TYPE DOMAIN-CONTAINING PROTEIN"/>
    <property type="match status" value="1"/>
</dbReference>
<feature type="region of interest" description="Disordered" evidence="8">
    <location>
        <begin position="347"/>
        <end position="407"/>
    </location>
</feature>
<dbReference type="Pfam" id="PF05699">
    <property type="entry name" value="Dimer_Tnp_hAT"/>
    <property type="match status" value="1"/>
</dbReference>
<dbReference type="InterPro" id="IPR012337">
    <property type="entry name" value="RNaseH-like_sf"/>
</dbReference>
<dbReference type="GO" id="GO:0003677">
    <property type="term" value="F:DNA binding"/>
    <property type="evidence" value="ECO:0007669"/>
    <property type="project" value="UniProtKB-KW"/>
</dbReference>
<name>A0AA35VW95_LACSI</name>
<evidence type="ECO:0000259" key="9">
    <source>
        <dbReference type="PROSITE" id="PS50808"/>
    </source>
</evidence>
<evidence type="ECO:0000256" key="3">
    <source>
        <dbReference type="ARBA" id="ARBA00022771"/>
    </source>
</evidence>
<keyword evidence="11" id="KW-1185">Reference proteome</keyword>
<dbReference type="EMBL" id="OX465077">
    <property type="protein sequence ID" value="CAI9269502.1"/>
    <property type="molecule type" value="Genomic_DNA"/>
</dbReference>
<keyword evidence="2" id="KW-0479">Metal-binding</keyword>
<keyword evidence="4" id="KW-0862">Zinc</keyword>
<evidence type="ECO:0000256" key="5">
    <source>
        <dbReference type="ARBA" id="ARBA00023125"/>
    </source>
</evidence>
<keyword evidence="6" id="KW-0539">Nucleus</keyword>
<evidence type="ECO:0000256" key="2">
    <source>
        <dbReference type="ARBA" id="ARBA00022723"/>
    </source>
</evidence>
<comment type="subcellular location">
    <subcellularLocation>
        <location evidence="1">Nucleus</location>
    </subcellularLocation>
</comment>
<evidence type="ECO:0000313" key="11">
    <source>
        <dbReference type="Proteomes" id="UP001177003"/>
    </source>
</evidence>
<feature type="compositionally biased region" description="Acidic residues" evidence="8">
    <location>
        <begin position="377"/>
        <end position="407"/>
    </location>
</feature>
<proteinExistence type="predicted"/>
<keyword evidence="5" id="KW-0238">DNA-binding</keyword>
<keyword evidence="3 7" id="KW-0863">Zinc-finger</keyword>
<dbReference type="GO" id="GO:0005634">
    <property type="term" value="C:nucleus"/>
    <property type="evidence" value="ECO:0007669"/>
    <property type="project" value="UniProtKB-SubCell"/>
</dbReference>
<evidence type="ECO:0000256" key="8">
    <source>
        <dbReference type="SAM" id="MobiDB-lite"/>
    </source>
</evidence>
<feature type="domain" description="BED-type" evidence="9">
    <location>
        <begin position="26"/>
        <end position="89"/>
    </location>
</feature>
<dbReference type="PROSITE" id="PS50808">
    <property type="entry name" value="ZF_BED"/>
    <property type="match status" value="1"/>
</dbReference>
<dbReference type="PANTHER" id="PTHR32166">
    <property type="entry name" value="OSJNBA0013A04.12 PROTEIN"/>
    <property type="match status" value="1"/>
</dbReference>
<dbReference type="GO" id="GO:0008270">
    <property type="term" value="F:zinc ion binding"/>
    <property type="evidence" value="ECO:0007669"/>
    <property type="project" value="UniProtKB-KW"/>
</dbReference>
<dbReference type="InterPro" id="IPR003656">
    <property type="entry name" value="Znf_BED"/>
</dbReference>
<gene>
    <name evidence="10" type="ORF">LSALG_LOCUS9872</name>
</gene>
<dbReference type="SUPFAM" id="SSF53098">
    <property type="entry name" value="Ribonuclease H-like"/>
    <property type="match status" value="1"/>
</dbReference>
<dbReference type="InterPro" id="IPR008906">
    <property type="entry name" value="HATC_C_dom"/>
</dbReference>
<dbReference type="GO" id="GO:0046983">
    <property type="term" value="F:protein dimerization activity"/>
    <property type="evidence" value="ECO:0007669"/>
    <property type="project" value="InterPro"/>
</dbReference>
<dbReference type="Proteomes" id="UP001177003">
    <property type="component" value="Chromosome 1"/>
</dbReference>
<evidence type="ECO:0000256" key="1">
    <source>
        <dbReference type="ARBA" id="ARBA00004123"/>
    </source>
</evidence>
<accession>A0AA35VW95</accession>
<feature type="compositionally biased region" description="Gly residues" evidence="8">
    <location>
        <begin position="354"/>
        <end position="364"/>
    </location>
</feature>
<evidence type="ECO:0000256" key="4">
    <source>
        <dbReference type="ARBA" id="ARBA00022833"/>
    </source>
</evidence>
<sequence>MNKKKDTRLQVECLLIFKVRMSSKGGRSDPAWGHSEEVMVEAEGQKKAYKYLKCKYCSKIIKGGVQRVKQHLACTHQDVEPCPNVPEIVKEEMLQFLKAFQATKLASRTAFEENVASGAYYNRGGSVDPSFTTEIWDIIDKKWELQMHRDLHADACYLNPQYRWSPNVSEHPEIKRGLYDVMERLVKDTAVYMKIEDQLVAYKEKRGLFGYRGSLSTYLTRPPVTWWGEYGDDAPELKSFAIKVLGLTCSASACERNWSTFNQVHTKRRNRLNTERMNNLVYIMYNKKLKQKFIKRTKLKEDDPLVVDHVLSDDEWIAAPSDGEEDDIGGGGILGEEDGGVIGSARAGRAIGRPRGGGTIGEGSGTRKRKNVQVNLIDEDDGDEVNLIDDDEGDRFENDANDADYFI</sequence>